<name>A0A1I0BAE9_9FIRM</name>
<keyword evidence="9" id="KW-1185">Reference proteome</keyword>
<dbReference type="STRING" id="29364.SAMN04487772_10745"/>
<feature type="transmembrane region" description="Helical" evidence="6">
    <location>
        <begin position="236"/>
        <end position="262"/>
    </location>
</feature>
<evidence type="ECO:0000259" key="7">
    <source>
        <dbReference type="Pfam" id="PF02687"/>
    </source>
</evidence>
<feature type="transmembrane region" description="Helical" evidence="6">
    <location>
        <begin position="204"/>
        <end position="224"/>
    </location>
</feature>
<dbReference type="RefSeq" id="WP_092477396.1">
    <property type="nucleotide sequence ID" value="NZ_FOHN01000007.1"/>
</dbReference>
<keyword evidence="4 6" id="KW-1133">Transmembrane helix</keyword>
<evidence type="ECO:0000256" key="1">
    <source>
        <dbReference type="ARBA" id="ARBA00004651"/>
    </source>
</evidence>
<feature type="transmembrane region" description="Helical" evidence="6">
    <location>
        <begin position="609"/>
        <end position="631"/>
    </location>
</feature>
<dbReference type="PANTHER" id="PTHR46795">
    <property type="entry name" value="ABC TRANSPORTER PERMEASE-RELATED-RELATED"/>
    <property type="match status" value="1"/>
</dbReference>
<dbReference type="GO" id="GO:0055085">
    <property type="term" value="P:transmembrane transport"/>
    <property type="evidence" value="ECO:0007669"/>
    <property type="project" value="UniProtKB-UniRule"/>
</dbReference>
<dbReference type="InterPro" id="IPR027022">
    <property type="entry name" value="ABC_permease_BceB-typ"/>
</dbReference>
<evidence type="ECO:0000256" key="2">
    <source>
        <dbReference type="ARBA" id="ARBA00022475"/>
    </source>
</evidence>
<dbReference type="PIRSF" id="PIRSF018968">
    <property type="entry name" value="ABC_permease_BceB"/>
    <property type="match status" value="1"/>
</dbReference>
<feature type="transmembrane region" description="Helical" evidence="6">
    <location>
        <begin position="17"/>
        <end position="34"/>
    </location>
</feature>
<reference evidence="8 9" key="1">
    <citation type="submission" date="2016-10" db="EMBL/GenBank/DDBJ databases">
        <authorList>
            <person name="de Groot N.N."/>
        </authorList>
    </citation>
    <scope>NUCLEOTIDE SEQUENCE [LARGE SCALE GENOMIC DNA]</scope>
    <source>
        <strain evidence="8 9">DSM 1801</strain>
    </source>
</reference>
<comment type="subcellular location">
    <subcellularLocation>
        <location evidence="1 6">Cell membrane</location>
        <topology evidence="1 6">Multi-pass membrane protein</topology>
    </subcellularLocation>
</comment>
<dbReference type="InterPro" id="IPR003838">
    <property type="entry name" value="ABC3_permease_C"/>
</dbReference>
<keyword evidence="3 6" id="KW-0812">Transmembrane</keyword>
<dbReference type="EMBL" id="FOHN01000007">
    <property type="protein sequence ID" value="SET03784.1"/>
    <property type="molecule type" value="Genomic_DNA"/>
</dbReference>
<accession>A0A1I0BAE9</accession>
<keyword evidence="5 6" id="KW-0472">Membrane</keyword>
<comment type="similarity">
    <text evidence="6">Belongs to the ABC-4 integral membrane protein family.</text>
</comment>
<gene>
    <name evidence="8" type="ORF">SAMN04487772_10745</name>
</gene>
<feature type="transmembrane region" description="Helical" evidence="6">
    <location>
        <begin position="289"/>
        <end position="312"/>
    </location>
</feature>
<dbReference type="OrthoDB" id="9781780at2"/>
<sequence length="675" mass="76033">MLSRISFKNIRKSYKDYTIYFITLILGVAIFYLFNSIDSQQAMFVMSKRSEEIIKLLVTLLSGVSVGVSVILGFLIIYANGFLVRKRKKEFGIYMTLGMSKQNISKILLGETLIIGSISLIAGLIAGIFASQFMSILIGKLFEADMKQFQFVFSKEAAIKTIVYFGIMFACVIAFNIFAIGRFKLVDLLNASKKNQVVRVKNPVTCVLVFVIGAGILSYCYYHVTCGLKFLTGPVILLVIALGSISTYLVFWSLSGFFLMVLQKSRKIYYRGLNAFILRQIHNKINTMVLAMTIICLLLFVSICAISSGISLRESINQEIRDAAPADISIDSLNDAKGYKEIEKRISSAGFPIEELKEWVEIPCYRTDELKQYEDILGKEVASKLKKDFPVVGKQDVKENIYLLSDYNKLAKLYGNETFSLEEDEYIAVCTLETLKNYQNLALKSGQTIQINGKTFHSRYSNCQKGILTMGSANATIDTIILPDSAWKENGRLQKTASIFAGNYKANKKEQMEKIENSIRNFIDNKQFDKQFPDLSWETKTAIHESATGIAVIVTFIGLYIGIVFLITSAALLALKELSEAADNKERYMLLCKLGTDEKMVHKALFWQIAIFFFLPISLAIIHSIFGIGFVNRVVVMLKNVSLLKPIFISSSVFGVIYILYFLFTFISSKRILED</sequence>
<evidence type="ECO:0000256" key="6">
    <source>
        <dbReference type="PIRNR" id="PIRNR018968"/>
    </source>
</evidence>
<feature type="domain" description="ABC3 transporter permease C-terminal" evidence="7">
    <location>
        <begin position="64"/>
        <end position="176"/>
    </location>
</feature>
<keyword evidence="6" id="KW-0813">Transport</keyword>
<dbReference type="Pfam" id="PF02687">
    <property type="entry name" value="FtsX"/>
    <property type="match status" value="1"/>
</dbReference>
<dbReference type="GO" id="GO:0005886">
    <property type="term" value="C:plasma membrane"/>
    <property type="evidence" value="ECO:0007669"/>
    <property type="project" value="UniProtKB-SubCell"/>
</dbReference>
<feature type="transmembrane region" description="Helical" evidence="6">
    <location>
        <begin position="113"/>
        <end position="142"/>
    </location>
</feature>
<feature type="transmembrane region" description="Helical" evidence="6">
    <location>
        <begin position="550"/>
        <end position="575"/>
    </location>
</feature>
<keyword evidence="2 6" id="KW-1003">Cell membrane</keyword>
<evidence type="ECO:0000256" key="4">
    <source>
        <dbReference type="ARBA" id="ARBA00022989"/>
    </source>
</evidence>
<dbReference type="PANTHER" id="PTHR46795:SF3">
    <property type="entry name" value="ABC TRANSPORTER PERMEASE"/>
    <property type="match status" value="1"/>
</dbReference>
<dbReference type="InterPro" id="IPR052536">
    <property type="entry name" value="ABC-4_Integral_Memb_Prot"/>
</dbReference>
<evidence type="ECO:0000256" key="5">
    <source>
        <dbReference type="ARBA" id="ARBA00023136"/>
    </source>
</evidence>
<feature type="transmembrane region" description="Helical" evidence="6">
    <location>
        <begin position="643"/>
        <end position="664"/>
    </location>
</feature>
<feature type="transmembrane region" description="Helical" evidence="6">
    <location>
        <begin position="54"/>
        <end position="79"/>
    </location>
</feature>
<dbReference type="AlphaFoldDB" id="A0A1I0BAE9"/>
<evidence type="ECO:0000256" key="3">
    <source>
        <dbReference type="ARBA" id="ARBA00022692"/>
    </source>
</evidence>
<proteinExistence type="inferred from homology"/>
<evidence type="ECO:0000313" key="9">
    <source>
        <dbReference type="Proteomes" id="UP000199800"/>
    </source>
</evidence>
<dbReference type="Proteomes" id="UP000199800">
    <property type="component" value="Unassembled WGS sequence"/>
</dbReference>
<feature type="transmembrane region" description="Helical" evidence="6">
    <location>
        <begin position="162"/>
        <end position="183"/>
    </location>
</feature>
<protein>
    <submittedName>
        <fullName evidence="8">Putative ABC transport system permease protein</fullName>
    </submittedName>
</protein>
<organism evidence="8 9">
    <name type="scientific">[Clostridium] polysaccharolyticum</name>
    <dbReference type="NCBI Taxonomy" id="29364"/>
    <lineage>
        <taxon>Bacteria</taxon>
        <taxon>Bacillati</taxon>
        <taxon>Bacillota</taxon>
        <taxon>Clostridia</taxon>
        <taxon>Lachnospirales</taxon>
        <taxon>Lachnospiraceae</taxon>
    </lineage>
</organism>
<evidence type="ECO:0000313" key="8">
    <source>
        <dbReference type="EMBL" id="SET03784.1"/>
    </source>
</evidence>